<dbReference type="NCBIfam" id="TIGR01168">
    <property type="entry name" value="YSIRK_signal"/>
    <property type="match status" value="1"/>
</dbReference>
<evidence type="ECO:0000256" key="2">
    <source>
        <dbReference type="SAM" id="MobiDB-lite"/>
    </source>
</evidence>
<proteinExistence type="predicted"/>
<feature type="compositionally biased region" description="Basic and acidic residues" evidence="2">
    <location>
        <begin position="203"/>
        <end position="214"/>
    </location>
</feature>
<accession>A0ABS0ZIQ1</accession>
<keyword evidence="1 3" id="KW-0732">Signal</keyword>
<evidence type="ECO:0000313" key="7">
    <source>
        <dbReference type="EMBL" id="MBJ8325890.1"/>
    </source>
</evidence>
<feature type="region of interest" description="Disordered" evidence="2">
    <location>
        <begin position="237"/>
        <end position="273"/>
    </location>
</feature>
<feature type="chain" id="PRO_5047486005" evidence="3">
    <location>
        <begin position="41"/>
        <end position="1353"/>
    </location>
</feature>
<dbReference type="Pfam" id="PF19076">
    <property type="entry name" value="CshA_repeat"/>
    <property type="match status" value="5"/>
</dbReference>
<feature type="non-terminal residue" evidence="7">
    <location>
        <position position="1353"/>
    </location>
</feature>
<dbReference type="EMBL" id="JAENBO010000003">
    <property type="protein sequence ID" value="MBJ8325890.1"/>
    <property type="molecule type" value="Genomic_DNA"/>
</dbReference>
<feature type="compositionally biased region" description="Basic and acidic residues" evidence="2">
    <location>
        <begin position="151"/>
        <end position="162"/>
    </location>
</feature>
<dbReference type="InterPro" id="IPR005877">
    <property type="entry name" value="YSIRK_signal_dom"/>
</dbReference>
<evidence type="ECO:0000259" key="4">
    <source>
        <dbReference type="Pfam" id="PF04650"/>
    </source>
</evidence>
<dbReference type="RefSeq" id="WP_199575475.1">
    <property type="nucleotide sequence ID" value="NZ_JAENBO010000003.1"/>
</dbReference>
<feature type="compositionally biased region" description="Polar residues" evidence="2">
    <location>
        <begin position="1323"/>
        <end position="1341"/>
    </location>
</feature>
<feature type="compositionally biased region" description="Polar residues" evidence="2">
    <location>
        <begin position="113"/>
        <end position="136"/>
    </location>
</feature>
<feature type="domain" description="CshA" evidence="5">
    <location>
        <begin position="1219"/>
        <end position="1318"/>
    </location>
</feature>
<evidence type="ECO:0000313" key="8">
    <source>
        <dbReference type="Proteomes" id="UP000653045"/>
    </source>
</evidence>
<feature type="domain" description="CshA" evidence="5">
    <location>
        <begin position="863"/>
        <end position="988"/>
    </location>
</feature>
<dbReference type="InterPro" id="IPR026395">
    <property type="entry name" value="CshA_fibril"/>
</dbReference>
<feature type="region of interest" description="Disordered" evidence="2">
    <location>
        <begin position="113"/>
        <end position="220"/>
    </location>
</feature>
<name>A0ABS0ZIQ1_9STRE</name>
<feature type="compositionally biased region" description="Basic and acidic residues" evidence="2">
    <location>
        <begin position="174"/>
        <end position="185"/>
    </location>
</feature>
<reference evidence="7 8" key="1">
    <citation type="journal article" date="2021" name="Int. J. Syst. Evol. Microbiol.">
        <title>Streptococcus vicugnae sp. nov., isolated from faeces of alpacas (Vicugna pacos) and cattle (Bos taurus), Streptococcus zalophi sp. nov., and Streptococcus pacificus sp. nov., isolated from respiratory tract of California sea lions (Zalophus californianus).</title>
        <authorList>
            <person name="Volokhov D.V."/>
            <person name="Zagorodnyaya T.A."/>
            <person name="Shen Z."/>
            <person name="Blom J."/>
            <person name="Furtak V.A."/>
            <person name="Eisenberg T."/>
            <person name="Fan P."/>
            <person name="Jeong K.C."/>
            <person name="Gao Y."/>
            <person name="Zhang S."/>
            <person name="Amselle M."/>
        </authorList>
    </citation>
    <scope>NUCLEOTIDE SEQUENCE [LARGE SCALE GENOMIC DNA]</scope>
    <source>
        <strain evidence="7 8">CSL7591</strain>
    </source>
</reference>
<evidence type="ECO:0000256" key="3">
    <source>
        <dbReference type="SAM" id="SignalP"/>
    </source>
</evidence>
<gene>
    <name evidence="7" type="ORF">JHK62_04315</name>
</gene>
<evidence type="ECO:0000256" key="1">
    <source>
        <dbReference type="ARBA" id="ARBA00022729"/>
    </source>
</evidence>
<feature type="domain" description="CshA" evidence="5">
    <location>
        <begin position="1092"/>
        <end position="1217"/>
    </location>
</feature>
<feature type="domain" description="CshA" evidence="5">
    <location>
        <begin position="991"/>
        <end position="1089"/>
    </location>
</feature>
<organism evidence="7 8">
    <name type="scientific">Streptococcus pacificus</name>
    <dbReference type="NCBI Taxonomy" id="2740577"/>
    <lineage>
        <taxon>Bacteria</taxon>
        <taxon>Bacillati</taxon>
        <taxon>Bacillota</taxon>
        <taxon>Bacilli</taxon>
        <taxon>Lactobacillales</taxon>
        <taxon>Streptococcaceae</taxon>
        <taxon>Streptococcus</taxon>
    </lineage>
</organism>
<feature type="compositionally biased region" description="Polar residues" evidence="2">
    <location>
        <begin position="186"/>
        <end position="198"/>
    </location>
</feature>
<dbReference type="NCBIfam" id="TIGR04225">
    <property type="entry name" value="CshA_fibril_rpt"/>
    <property type="match status" value="5"/>
</dbReference>
<dbReference type="Pfam" id="PF20009">
    <property type="entry name" value="GEVED"/>
    <property type="match status" value="1"/>
</dbReference>
<evidence type="ECO:0000259" key="6">
    <source>
        <dbReference type="Pfam" id="PF20009"/>
    </source>
</evidence>
<feature type="region of interest" description="Disordered" evidence="2">
    <location>
        <begin position="1322"/>
        <end position="1341"/>
    </location>
</feature>
<dbReference type="Pfam" id="PF04650">
    <property type="entry name" value="YSIRK_signal"/>
    <property type="match status" value="1"/>
</dbReference>
<feature type="domain" description="CshA" evidence="5">
    <location>
        <begin position="729"/>
        <end position="828"/>
    </location>
</feature>
<comment type="caution">
    <text evidence="7">The sequence shown here is derived from an EMBL/GenBank/DDBJ whole genome shotgun (WGS) entry which is preliminary data.</text>
</comment>
<sequence>MSKRKNLESKQRFTIKKFKIGAASVLIGTVFAIFAGTVEADDSISTTEVVIDQSANQSNTVEVEKVEEVPLEIIESPEPISVEVVEYSEYSEELVDAKSVDPEVVPSENVAINSTLEAQTTSDSNEVLPSSPTNETVPEVQDDENSILSAETKKSEETEDKQNSLVEKVSGTPVDKDNKDNHTDTQENSVTETETSLLNPEEESFHSELTERENLNSLPDVNENEIKEILIKQTKAYSVEKSEKPVSSALPRPHNEGKEIPSGTGFRLGDTETPREKNLDLAKLSKQIVWVDFTDDNDIQNVKVLSDGTKALKVGTVFQKEISPGFTVKAEVIELKPFEATDFYKERTGGDPAKGYNPNAVNRYRTDKRGWWSGRPTDIILKPQDPVWSHVRLAGLSTEDRLTNFGVEQGAFNVGMRLKVTAIYKGDEVPVTILMADGEEAKSHEINIFTTNGSNWEEIATIKQDENNVRYTVNSASDLASIANGGYIPEYWANPDQVTGGLGSKVFGGVRTNKDSHSVPVVATSGATEVGIYMNTIGGQTTQIGFLLTDIGDAPASYGYVAHAIRDLNGEPAPFLGTEKPDYDVDQSDPTGSGSEWFRDDNNDDADEGDTQLSASGQPFVIHQAENHEYTLSIKANRNGNERAFVKGWIDFNNNGKFDDNESSAMIEVTSDGPVDLVFQNAPQIIDTSISALGARVRIALKSEEIQYPVDLATSGEVEDFLIKTIHPPKGERKETSGNQGEPQSTTMNFTAYGKLKTDFNTANTIDTTQAVKIVAPDGSLVTSFTKPGQGTYTVTSDGTVTFTPVSSFVGTADGVVLRATDKNGQTTGWTSNTSLNGLDNINQNINGFTTMDGVYVPTVIAVIPSSRSSETTGVQGQAQTSPIILTTDENDANPGQTINFVPGAETPKAQIDSTSITLLDSNGQATDQPVIVFDASGKKIGTFTLDKAATAVVFTPEKDFVGAAPSVSIQAADKNGRVVTATYTPTVTAVVPTGMDVTSTGPQGQVQTGQPVFNPGNDLVPMDNTVPATFEDGETIKTVDGVGTYEVSENGTVTFTPVPTYTGTAEGVTVKRVDKNGTAVTAKYTPTVTAVTPTAHSSETTGLQGIEQSSNIVFEDDENASNYGETLNFIPGANIPEGVITIDNIRLKNTNDQYTDQPVEVFTSAGMKVGTYSIDKANNRIIFTPEKDFVGVAPAIIVQASDKNGTTVEGTYTPTVKPVVPTGTDATSTGKQGQVQSGQPVFTAGDPQVPMDDNVAATFEDGSKTKTIDGEGTYTVAPDGTVTFTPEPSFTGTGTGVTVKRVDKNGTAVTAKYTPTVEKVTPTAQTAETTGKQGQAQTTDAKALFTEGDVTA</sequence>
<keyword evidence="8" id="KW-1185">Reference proteome</keyword>
<feature type="domain" description="GEVED" evidence="6">
    <location>
        <begin position="646"/>
        <end position="723"/>
    </location>
</feature>
<feature type="domain" description="YSIRK Gram-positive signal peptide" evidence="4">
    <location>
        <begin position="8"/>
        <end position="31"/>
    </location>
</feature>
<feature type="signal peptide" evidence="3">
    <location>
        <begin position="1"/>
        <end position="40"/>
    </location>
</feature>
<protein>
    <submittedName>
        <fullName evidence="7">YSIRK-type signal peptide-containing protein</fullName>
    </submittedName>
</protein>
<dbReference type="Proteomes" id="UP000653045">
    <property type="component" value="Unassembled WGS sequence"/>
</dbReference>
<evidence type="ECO:0000259" key="5">
    <source>
        <dbReference type="Pfam" id="PF19076"/>
    </source>
</evidence>
<feature type="region of interest" description="Disordered" evidence="2">
    <location>
        <begin position="571"/>
        <end position="614"/>
    </location>
</feature>
<dbReference type="InterPro" id="IPR045474">
    <property type="entry name" value="GEVED"/>
</dbReference>